<comment type="caution">
    <text evidence="5">The sequence shown here is derived from an EMBL/GenBank/DDBJ whole genome shotgun (WGS) entry which is preliminary data.</text>
</comment>
<dbReference type="PRINTS" id="PR00053">
    <property type="entry name" value="FORKHEAD"/>
</dbReference>
<dbReference type="PANTHER" id="PTHR11829:SF411">
    <property type="entry name" value="FORKHEAD BOX PROTEIN L2"/>
    <property type="match status" value="1"/>
</dbReference>
<dbReference type="EMBL" id="RCHS01002918">
    <property type="protein sequence ID" value="RMX44978.1"/>
    <property type="molecule type" value="Genomic_DNA"/>
</dbReference>
<comment type="subcellular location">
    <subcellularLocation>
        <location evidence="2">Nucleus</location>
    </subcellularLocation>
</comment>
<keyword evidence="1 2" id="KW-0238">DNA-binding</keyword>
<evidence type="ECO:0000313" key="5">
    <source>
        <dbReference type="EMBL" id="RMX44978.1"/>
    </source>
</evidence>
<dbReference type="PROSITE" id="PS50039">
    <property type="entry name" value="FORK_HEAD_3"/>
    <property type="match status" value="1"/>
</dbReference>
<evidence type="ECO:0000256" key="3">
    <source>
        <dbReference type="SAM" id="MobiDB-lite"/>
    </source>
</evidence>
<dbReference type="GO" id="GO:0000981">
    <property type="term" value="F:DNA-binding transcription factor activity, RNA polymerase II-specific"/>
    <property type="evidence" value="ECO:0007669"/>
    <property type="project" value="TreeGrafter"/>
</dbReference>
<dbReference type="GO" id="GO:0000978">
    <property type="term" value="F:RNA polymerase II cis-regulatory region sequence-specific DNA binding"/>
    <property type="evidence" value="ECO:0007669"/>
    <property type="project" value="TreeGrafter"/>
</dbReference>
<dbReference type="GO" id="GO:0030154">
    <property type="term" value="P:cell differentiation"/>
    <property type="evidence" value="ECO:0007669"/>
    <property type="project" value="TreeGrafter"/>
</dbReference>
<organism evidence="5 6">
    <name type="scientific">Pocillopora damicornis</name>
    <name type="common">Cauliflower coral</name>
    <name type="synonym">Millepora damicornis</name>
    <dbReference type="NCBI Taxonomy" id="46731"/>
    <lineage>
        <taxon>Eukaryota</taxon>
        <taxon>Metazoa</taxon>
        <taxon>Cnidaria</taxon>
        <taxon>Anthozoa</taxon>
        <taxon>Hexacorallia</taxon>
        <taxon>Scleractinia</taxon>
        <taxon>Astrocoeniina</taxon>
        <taxon>Pocilloporidae</taxon>
        <taxon>Pocillopora</taxon>
    </lineage>
</organism>
<evidence type="ECO:0000256" key="1">
    <source>
        <dbReference type="ARBA" id="ARBA00023125"/>
    </source>
</evidence>
<evidence type="ECO:0000313" key="6">
    <source>
        <dbReference type="Proteomes" id="UP000275408"/>
    </source>
</evidence>
<sequence>MKCAQKRNQREIAPKSTGVSGEEKKVSHLQTKKERRGKGNSCRLSYVEVIANAILSSPRTQRTLSEIYSFIQHNYPEFTENRVRWKNTVRHNLSLQECFQRGEVAYNKGGCYWGIHPKFLPNFSRGDFTRRPPAPTPQIVMQRGYLPFENDHFSAPNQVFHCNFCELPPSLSSYGERMIHGTWAVNGCAPYRQHPYFSWDHCMY</sequence>
<dbReference type="Pfam" id="PF00250">
    <property type="entry name" value="Forkhead"/>
    <property type="match status" value="1"/>
</dbReference>
<dbReference type="InterPro" id="IPR001766">
    <property type="entry name" value="Fork_head_dom"/>
</dbReference>
<feature type="domain" description="Fork-head" evidence="4">
    <location>
        <begin position="44"/>
        <end position="133"/>
    </location>
</feature>
<keyword evidence="6" id="KW-1185">Reference proteome</keyword>
<dbReference type="Gene3D" id="1.10.10.10">
    <property type="entry name" value="Winged helix-like DNA-binding domain superfamily/Winged helix DNA-binding domain"/>
    <property type="match status" value="1"/>
</dbReference>
<evidence type="ECO:0000256" key="2">
    <source>
        <dbReference type="PROSITE-ProRule" id="PRU00089"/>
    </source>
</evidence>
<dbReference type="Proteomes" id="UP000275408">
    <property type="component" value="Unassembled WGS sequence"/>
</dbReference>
<accession>A0A3M6TUK6</accession>
<evidence type="ECO:0000259" key="4">
    <source>
        <dbReference type="PROSITE" id="PS50039"/>
    </source>
</evidence>
<dbReference type="GO" id="GO:0005634">
    <property type="term" value="C:nucleus"/>
    <property type="evidence" value="ECO:0007669"/>
    <property type="project" value="UniProtKB-SubCell"/>
</dbReference>
<dbReference type="AlphaFoldDB" id="A0A3M6TUK6"/>
<name>A0A3M6TUK6_POCDA</name>
<dbReference type="PANTHER" id="PTHR11829">
    <property type="entry name" value="FORKHEAD BOX PROTEIN"/>
    <property type="match status" value="1"/>
</dbReference>
<proteinExistence type="predicted"/>
<feature type="DNA-binding region" description="Fork-head" evidence="2">
    <location>
        <begin position="44"/>
        <end position="133"/>
    </location>
</feature>
<protein>
    <recommendedName>
        <fullName evidence="4">Fork-head domain-containing protein</fullName>
    </recommendedName>
</protein>
<keyword evidence="2" id="KW-0539">Nucleus</keyword>
<dbReference type="STRING" id="46731.A0A3M6TUK6"/>
<feature type="region of interest" description="Disordered" evidence="3">
    <location>
        <begin position="1"/>
        <end position="37"/>
    </location>
</feature>
<gene>
    <name evidence="5" type="ORF">pdam_00017359</name>
</gene>
<dbReference type="InterPro" id="IPR050211">
    <property type="entry name" value="FOX_domain-containing"/>
</dbReference>
<dbReference type="InterPro" id="IPR036388">
    <property type="entry name" value="WH-like_DNA-bd_sf"/>
</dbReference>
<dbReference type="SUPFAM" id="SSF46785">
    <property type="entry name" value="Winged helix' DNA-binding domain"/>
    <property type="match status" value="1"/>
</dbReference>
<reference evidence="5 6" key="1">
    <citation type="journal article" date="2018" name="Sci. Rep.">
        <title>Comparative analysis of the Pocillopora damicornis genome highlights role of immune system in coral evolution.</title>
        <authorList>
            <person name="Cunning R."/>
            <person name="Bay R.A."/>
            <person name="Gillette P."/>
            <person name="Baker A.C."/>
            <person name="Traylor-Knowles N."/>
        </authorList>
    </citation>
    <scope>NUCLEOTIDE SEQUENCE [LARGE SCALE GENOMIC DNA]</scope>
    <source>
        <strain evidence="5">RSMAS</strain>
        <tissue evidence="5">Whole animal</tissue>
    </source>
</reference>
<dbReference type="GO" id="GO:0009653">
    <property type="term" value="P:anatomical structure morphogenesis"/>
    <property type="evidence" value="ECO:0007669"/>
    <property type="project" value="TreeGrafter"/>
</dbReference>
<dbReference type="InterPro" id="IPR036390">
    <property type="entry name" value="WH_DNA-bd_sf"/>
</dbReference>
<dbReference type="SMART" id="SM00339">
    <property type="entry name" value="FH"/>
    <property type="match status" value="1"/>
</dbReference>
<dbReference type="OrthoDB" id="5954824at2759"/>